<dbReference type="OrthoDB" id="306690at2759"/>
<feature type="domain" description="C3H1-type" evidence="7">
    <location>
        <begin position="54"/>
        <end position="81"/>
    </location>
</feature>
<evidence type="ECO:0000256" key="4">
    <source>
        <dbReference type="ARBA" id="ARBA00022833"/>
    </source>
</evidence>
<dbReference type="PROSITE" id="PS50103">
    <property type="entry name" value="ZF_C3H1"/>
    <property type="match status" value="3"/>
</dbReference>
<dbReference type="PANTHER" id="PTHR12357:SF119">
    <property type="entry name" value="30-KDA CLEAVAGE AND POLYADENYLATION SPECIFICITY FACTOR 30"/>
    <property type="match status" value="1"/>
</dbReference>
<evidence type="ECO:0000256" key="5">
    <source>
        <dbReference type="PROSITE-ProRule" id="PRU00723"/>
    </source>
</evidence>
<evidence type="ECO:0000259" key="7">
    <source>
        <dbReference type="PROSITE" id="PS50103"/>
    </source>
</evidence>
<name>A0A8T2QUR2_CERRI</name>
<evidence type="ECO:0000313" key="10">
    <source>
        <dbReference type="Proteomes" id="UP000825935"/>
    </source>
</evidence>
<gene>
    <name evidence="9" type="ORF">KP509_32G067100</name>
</gene>
<keyword evidence="10" id="KW-1185">Reference proteome</keyword>
<dbReference type="Gene3D" id="4.10.1000.10">
    <property type="entry name" value="Zinc finger, CCCH-type"/>
    <property type="match status" value="1"/>
</dbReference>
<dbReference type="PANTHER" id="PTHR12357">
    <property type="entry name" value="YTH YT521-B HOMOLOGY DOMAIN-CONTAINING"/>
    <property type="match status" value="1"/>
</dbReference>
<dbReference type="GO" id="GO:0003729">
    <property type="term" value="F:mRNA binding"/>
    <property type="evidence" value="ECO:0007669"/>
    <property type="project" value="TreeGrafter"/>
</dbReference>
<evidence type="ECO:0000256" key="2">
    <source>
        <dbReference type="ARBA" id="ARBA00022737"/>
    </source>
</evidence>
<dbReference type="GO" id="GO:1990247">
    <property type="term" value="F:N6-methyladenosine-containing RNA reader activity"/>
    <property type="evidence" value="ECO:0007669"/>
    <property type="project" value="TreeGrafter"/>
</dbReference>
<feature type="zinc finger region" description="C3H1-type" evidence="5">
    <location>
        <begin position="54"/>
        <end position="81"/>
    </location>
</feature>
<dbReference type="CDD" id="cd21134">
    <property type="entry name" value="YTH"/>
    <property type="match status" value="1"/>
</dbReference>
<dbReference type="Pfam" id="PF04146">
    <property type="entry name" value="YTH"/>
    <property type="match status" value="1"/>
</dbReference>
<keyword evidence="1 5" id="KW-0479">Metal-binding</keyword>
<protein>
    <submittedName>
        <fullName evidence="9">Uncharacterized protein</fullName>
    </submittedName>
</protein>
<dbReference type="InterPro" id="IPR007275">
    <property type="entry name" value="YTH_domain"/>
</dbReference>
<dbReference type="InterPro" id="IPR000571">
    <property type="entry name" value="Znf_CCCH"/>
</dbReference>
<feature type="region of interest" description="Disordered" evidence="6">
    <location>
        <begin position="427"/>
        <end position="447"/>
    </location>
</feature>
<dbReference type="AlphaFoldDB" id="A0A8T2QUR2"/>
<dbReference type="Proteomes" id="UP000825935">
    <property type="component" value="Chromosome 32"/>
</dbReference>
<feature type="zinc finger region" description="C3H1-type" evidence="5">
    <location>
        <begin position="83"/>
        <end position="107"/>
    </location>
</feature>
<dbReference type="GO" id="GO:0048024">
    <property type="term" value="P:regulation of mRNA splicing, via spliceosome"/>
    <property type="evidence" value="ECO:0007669"/>
    <property type="project" value="TreeGrafter"/>
</dbReference>
<evidence type="ECO:0000313" key="9">
    <source>
        <dbReference type="EMBL" id="KAH7287627.1"/>
    </source>
</evidence>
<feature type="domain" description="C3H1-type" evidence="7">
    <location>
        <begin position="108"/>
        <end position="135"/>
    </location>
</feature>
<reference evidence="9" key="1">
    <citation type="submission" date="2021-08" db="EMBL/GenBank/DDBJ databases">
        <title>WGS assembly of Ceratopteris richardii.</title>
        <authorList>
            <person name="Marchant D.B."/>
            <person name="Chen G."/>
            <person name="Jenkins J."/>
            <person name="Shu S."/>
            <person name="Leebens-Mack J."/>
            <person name="Grimwood J."/>
            <person name="Schmutz J."/>
            <person name="Soltis P."/>
            <person name="Soltis D."/>
            <person name="Chen Z.-H."/>
        </authorList>
    </citation>
    <scope>NUCLEOTIDE SEQUENCE</scope>
    <source>
        <strain evidence="9">Whitten #5841</strain>
        <tissue evidence="9">Leaf</tissue>
    </source>
</reference>
<dbReference type="SUPFAM" id="SSF90229">
    <property type="entry name" value="CCCH zinc finger"/>
    <property type="match status" value="1"/>
</dbReference>
<feature type="domain" description="YTH" evidence="8">
    <location>
        <begin position="252"/>
        <end position="387"/>
    </location>
</feature>
<dbReference type="GO" id="GO:0000398">
    <property type="term" value="P:mRNA splicing, via spliceosome"/>
    <property type="evidence" value="ECO:0007669"/>
    <property type="project" value="TreeGrafter"/>
</dbReference>
<accession>A0A8T2QUR2</accession>
<dbReference type="GO" id="GO:0005654">
    <property type="term" value="C:nucleoplasm"/>
    <property type="evidence" value="ECO:0007669"/>
    <property type="project" value="TreeGrafter"/>
</dbReference>
<dbReference type="PROSITE" id="PS50882">
    <property type="entry name" value="YTH"/>
    <property type="match status" value="1"/>
</dbReference>
<dbReference type="Gene3D" id="3.10.590.10">
    <property type="entry name" value="ph1033 like domains"/>
    <property type="match status" value="1"/>
</dbReference>
<evidence type="ECO:0000256" key="3">
    <source>
        <dbReference type="ARBA" id="ARBA00022771"/>
    </source>
</evidence>
<keyword evidence="2" id="KW-0677">Repeat</keyword>
<feature type="compositionally biased region" description="Basic and acidic residues" evidence="6">
    <location>
        <begin position="427"/>
        <end position="437"/>
    </location>
</feature>
<dbReference type="InterPro" id="IPR036855">
    <property type="entry name" value="Znf_CCCH_sf"/>
</dbReference>
<dbReference type="EMBL" id="CM035437">
    <property type="protein sequence ID" value="KAH7287627.1"/>
    <property type="molecule type" value="Genomic_DNA"/>
</dbReference>
<proteinExistence type="predicted"/>
<feature type="domain" description="C3H1-type" evidence="7">
    <location>
        <begin position="83"/>
        <end position="107"/>
    </location>
</feature>
<dbReference type="FunFam" id="4.10.1000.10:FF:000017">
    <property type="entry name" value="Cleavage and polyadenylation specificity factor 30 kDa subunit"/>
    <property type="match status" value="1"/>
</dbReference>
<evidence type="ECO:0000259" key="8">
    <source>
        <dbReference type="PROSITE" id="PS50882"/>
    </source>
</evidence>
<sequence length="711" mass="79190">MEETDRVLSFDFERGLVGNVQANTQERRQVVATVGTASFGQAGIEGAVPGTRKNIRQTVCRHWLRGLCMKGDACCFLHQLDHDRMPICRFYARYGECREPDCIFKHSNEDAKECYMYMLGFCPNGPDCRYKHVKSSGPLPSLEETYQKIQQRLAMAYYGTQSNRYLAQRHGMSSLQVDAKDFKSSQVGAMANGSAVESVPEVSPSLLLHLKEAKETQVASSVQASPPLLAGLPTTQMPPFLSASTPLPEGTSRFFIVKSCSRENLHLSVMRGMWATHRNNEAKLNDAFDSCDNVILVFSVNETGHFQGCARMVSKIGVISGGGNWKYADGNARFGNNFLLKWLKLCELSFHKTRHLRNSYNDNLPVKISRDCQELEPTVGEQLASLLYTEPDSDLMKFAIEAEVKRKEEASIGANSVDDLDNAVENQFKEVDRKDGEQSEEDDGPMPIMYHSIGSRKRIRPSSSALLPSFELGNLSRRREFMNNTYSMGYDNIIRNPANCFGLPGAPLGQVFPPFFPLQTYGGHLYSSVGPRSALGYTPIEVSSGVPYPVLTSRTDLYSQAQVNAMGPHSPLLTGSKPKRSAVISRTTSGTSKLAKLLSRIAQNNGNTGARRISTKDPQRIRNERIAAKLRNTAKQLRSAYAGSTTGHHNTGLKQNHKFLVVRNFPCDEADESMHDHELENISEDEASRCARNFTHRKTKKKKLNGRGKYL</sequence>
<keyword evidence="3 5" id="KW-0863">Zinc-finger</keyword>
<comment type="caution">
    <text evidence="9">The sequence shown here is derived from an EMBL/GenBank/DDBJ whole genome shotgun (WGS) entry which is preliminary data.</text>
</comment>
<keyword evidence="4 5" id="KW-0862">Zinc</keyword>
<organism evidence="9 10">
    <name type="scientific">Ceratopteris richardii</name>
    <name type="common">Triangle waterfern</name>
    <dbReference type="NCBI Taxonomy" id="49495"/>
    <lineage>
        <taxon>Eukaryota</taxon>
        <taxon>Viridiplantae</taxon>
        <taxon>Streptophyta</taxon>
        <taxon>Embryophyta</taxon>
        <taxon>Tracheophyta</taxon>
        <taxon>Polypodiopsida</taxon>
        <taxon>Polypodiidae</taxon>
        <taxon>Polypodiales</taxon>
        <taxon>Pteridineae</taxon>
        <taxon>Pteridaceae</taxon>
        <taxon>Parkerioideae</taxon>
        <taxon>Ceratopteris</taxon>
    </lineage>
</organism>
<feature type="zinc finger region" description="C3H1-type" evidence="5">
    <location>
        <begin position="108"/>
        <end position="135"/>
    </location>
</feature>
<dbReference type="SMART" id="SM00356">
    <property type="entry name" value="ZnF_C3H1"/>
    <property type="match status" value="3"/>
</dbReference>
<evidence type="ECO:0000256" key="1">
    <source>
        <dbReference type="ARBA" id="ARBA00022723"/>
    </source>
</evidence>
<evidence type="ECO:0000256" key="6">
    <source>
        <dbReference type="SAM" id="MobiDB-lite"/>
    </source>
</evidence>
<dbReference type="GO" id="GO:0008270">
    <property type="term" value="F:zinc ion binding"/>
    <property type="evidence" value="ECO:0007669"/>
    <property type="project" value="UniProtKB-KW"/>
</dbReference>
<dbReference type="InterPro" id="IPR045168">
    <property type="entry name" value="YTH_prot"/>
</dbReference>